<evidence type="ECO:0000256" key="8">
    <source>
        <dbReference type="ARBA" id="ARBA00022597"/>
    </source>
</evidence>
<comment type="subcellular location">
    <subcellularLocation>
        <location evidence="3">Cytoplasm</location>
    </subcellularLocation>
</comment>
<feature type="non-terminal residue" evidence="16">
    <location>
        <position position="1"/>
    </location>
</feature>
<evidence type="ECO:0000256" key="3">
    <source>
        <dbReference type="ARBA" id="ARBA00004496"/>
    </source>
</evidence>
<evidence type="ECO:0000256" key="1">
    <source>
        <dbReference type="ARBA" id="ARBA00000683"/>
    </source>
</evidence>
<evidence type="ECO:0000259" key="14">
    <source>
        <dbReference type="Pfam" id="PF00391"/>
    </source>
</evidence>
<dbReference type="InterPro" id="IPR006318">
    <property type="entry name" value="PTS_EI-like"/>
</dbReference>
<name>A0A3B0R9V0_9ZZZZ</name>
<dbReference type="GO" id="GO:0009401">
    <property type="term" value="P:phosphoenolpyruvate-dependent sugar phosphotransferase system"/>
    <property type="evidence" value="ECO:0007669"/>
    <property type="project" value="UniProtKB-KW"/>
</dbReference>
<keyword evidence="9 16" id="KW-0808">Transferase</keyword>
<dbReference type="InterPro" id="IPR040442">
    <property type="entry name" value="Pyrv_kinase-like_dom_sf"/>
</dbReference>
<sequence length="403" mass="43789">DALKGLVLGEVSATSHVAIVARALKIPMVTGLGDAIDRCEEGDRVIVDGDAGEIHIRPALDIVETYRAKHELQSERQEAFAKERDLAPVTKDGVAISIMMNAGLALDMAHLKETGAEGVGLFRTELQFLIGSHLPSVASQEALYTEVLDLAGDKPVIFRTADIGGDKTASYMDQGKEVNPAMGWRGLRMALDRPGMIRLQLRALLAAAANRTLHLMFPMVTLAEEMDEARALLDREIERAKRQGNALPKDIQIGAMIETPAAAWRVEQIAAKVDFLSVGGNDLAQFYFAADRDSERVQRRFDPMNPGFLSFLKQCADKARKANVPLSYCGEQASDRVMAAALVGVGIVHFSMPASAIGPFRRMTRSLNVGDLGAWLDDRLPQAQASLRPELSTFLSQNGVLAD</sequence>
<feature type="domain" description="PEP-utilising enzyme C-terminal" evidence="15">
    <location>
        <begin position="81"/>
        <end position="367"/>
    </location>
</feature>
<evidence type="ECO:0000259" key="15">
    <source>
        <dbReference type="Pfam" id="PF02896"/>
    </source>
</evidence>
<evidence type="ECO:0000256" key="6">
    <source>
        <dbReference type="ARBA" id="ARBA00022448"/>
    </source>
</evidence>
<dbReference type="GO" id="GO:0008965">
    <property type="term" value="F:phosphoenolpyruvate-protein phosphotransferase activity"/>
    <property type="evidence" value="ECO:0007669"/>
    <property type="project" value="UniProtKB-EC"/>
</dbReference>
<dbReference type="Gene3D" id="3.50.30.10">
    <property type="entry name" value="Phosphohistidine domain"/>
    <property type="match status" value="1"/>
</dbReference>
<evidence type="ECO:0000256" key="4">
    <source>
        <dbReference type="ARBA" id="ARBA00007837"/>
    </source>
</evidence>
<evidence type="ECO:0000256" key="13">
    <source>
        <dbReference type="ARBA" id="ARBA00022842"/>
    </source>
</evidence>
<comment type="similarity">
    <text evidence="4">Belongs to the PEP-utilizing enzyme family.</text>
</comment>
<evidence type="ECO:0000256" key="9">
    <source>
        <dbReference type="ARBA" id="ARBA00022679"/>
    </source>
</evidence>
<evidence type="ECO:0000256" key="10">
    <source>
        <dbReference type="ARBA" id="ARBA00022683"/>
    </source>
</evidence>
<dbReference type="AlphaFoldDB" id="A0A3B0R9V0"/>
<organism evidence="16">
    <name type="scientific">hydrothermal vent metagenome</name>
    <dbReference type="NCBI Taxonomy" id="652676"/>
    <lineage>
        <taxon>unclassified sequences</taxon>
        <taxon>metagenomes</taxon>
        <taxon>ecological metagenomes</taxon>
    </lineage>
</organism>
<accession>A0A3B0R9V0</accession>
<keyword evidence="16" id="KW-0670">Pyruvate</keyword>
<dbReference type="InterPro" id="IPR008279">
    <property type="entry name" value="PEP-util_enz_mobile_dom"/>
</dbReference>
<dbReference type="GO" id="GO:0005737">
    <property type="term" value="C:cytoplasm"/>
    <property type="evidence" value="ECO:0007669"/>
    <property type="project" value="UniProtKB-SubCell"/>
</dbReference>
<evidence type="ECO:0000256" key="11">
    <source>
        <dbReference type="ARBA" id="ARBA00022723"/>
    </source>
</evidence>
<keyword evidence="7" id="KW-0963">Cytoplasm</keyword>
<keyword evidence="8" id="KW-0762">Sugar transport</keyword>
<feature type="domain" description="PEP-utilising enzyme mobile" evidence="14">
    <location>
        <begin position="2"/>
        <end position="52"/>
    </location>
</feature>
<keyword evidence="12" id="KW-0418">Kinase</keyword>
<dbReference type="PRINTS" id="PR01736">
    <property type="entry name" value="PHPHTRNFRASE"/>
</dbReference>
<dbReference type="SUPFAM" id="SSF52009">
    <property type="entry name" value="Phosphohistidine domain"/>
    <property type="match status" value="1"/>
</dbReference>
<keyword evidence="10" id="KW-0598">Phosphotransferase system</keyword>
<dbReference type="SUPFAM" id="SSF51621">
    <property type="entry name" value="Phosphoenolpyruvate/pyruvate domain"/>
    <property type="match status" value="1"/>
</dbReference>
<keyword evidence="13" id="KW-0460">Magnesium</keyword>
<keyword evidence="6" id="KW-0813">Transport</keyword>
<dbReference type="Gene3D" id="3.20.20.60">
    <property type="entry name" value="Phosphoenolpyruvate-binding domains"/>
    <property type="match status" value="1"/>
</dbReference>
<dbReference type="EMBL" id="UOEH01000027">
    <property type="protein sequence ID" value="VAV90074.1"/>
    <property type="molecule type" value="Genomic_DNA"/>
</dbReference>
<dbReference type="NCBIfam" id="TIGR01417">
    <property type="entry name" value="PTS_I_fam"/>
    <property type="match status" value="1"/>
</dbReference>
<dbReference type="EC" id="2.7.3.9" evidence="5"/>
<comment type="cofactor">
    <cofactor evidence="2">
        <name>Mg(2+)</name>
        <dbReference type="ChEBI" id="CHEBI:18420"/>
    </cofactor>
</comment>
<dbReference type="GO" id="GO:0046872">
    <property type="term" value="F:metal ion binding"/>
    <property type="evidence" value="ECO:0007669"/>
    <property type="project" value="UniProtKB-KW"/>
</dbReference>
<evidence type="ECO:0000313" key="16">
    <source>
        <dbReference type="EMBL" id="VAV90074.1"/>
    </source>
</evidence>
<evidence type="ECO:0000256" key="5">
    <source>
        <dbReference type="ARBA" id="ARBA00012232"/>
    </source>
</evidence>
<dbReference type="InterPro" id="IPR000121">
    <property type="entry name" value="PEP_util_C"/>
</dbReference>
<reference evidence="16" key="1">
    <citation type="submission" date="2018-06" db="EMBL/GenBank/DDBJ databases">
        <authorList>
            <person name="Zhirakovskaya E."/>
        </authorList>
    </citation>
    <scope>NUCLEOTIDE SEQUENCE</scope>
</reference>
<protein>
    <recommendedName>
        <fullName evidence="5">phosphoenolpyruvate--protein phosphotransferase</fullName>
        <ecNumber evidence="5">2.7.3.9</ecNumber>
    </recommendedName>
</protein>
<dbReference type="Pfam" id="PF02896">
    <property type="entry name" value="PEP-utilizers_C"/>
    <property type="match status" value="1"/>
</dbReference>
<evidence type="ECO:0000256" key="2">
    <source>
        <dbReference type="ARBA" id="ARBA00001946"/>
    </source>
</evidence>
<dbReference type="InterPro" id="IPR050499">
    <property type="entry name" value="PEP-utilizing_PTS_enzyme"/>
</dbReference>
<proteinExistence type="inferred from homology"/>
<comment type="catalytic activity">
    <reaction evidence="1">
        <text>L-histidyl-[protein] + phosphoenolpyruvate = N(pros)-phospho-L-histidyl-[protein] + pyruvate</text>
        <dbReference type="Rhea" id="RHEA:23880"/>
        <dbReference type="Rhea" id="RHEA-COMP:9745"/>
        <dbReference type="Rhea" id="RHEA-COMP:9746"/>
        <dbReference type="ChEBI" id="CHEBI:15361"/>
        <dbReference type="ChEBI" id="CHEBI:29979"/>
        <dbReference type="ChEBI" id="CHEBI:58702"/>
        <dbReference type="ChEBI" id="CHEBI:64837"/>
        <dbReference type="EC" id="2.7.3.9"/>
    </reaction>
</comment>
<dbReference type="InterPro" id="IPR036637">
    <property type="entry name" value="Phosphohistidine_dom_sf"/>
</dbReference>
<keyword evidence="11" id="KW-0479">Metal-binding</keyword>
<evidence type="ECO:0000256" key="7">
    <source>
        <dbReference type="ARBA" id="ARBA00022490"/>
    </source>
</evidence>
<dbReference type="GO" id="GO:0016301">
    <property type="term" value="F:kinase activity"/>
    <property type="evidence" value="ECO:0007669"/>
    <property type="project" value="UniProtKB-KW"/>
</dbReference>
<gene>
    <name evidence="16" type="ORF">MNBD_ALPHA05-1765</name>
</gene>
<dbReference type="Pfam" id="PF00391">
    <property type="entry name" value="PEP-utilizers"/>
    <property type="match status" value="1"/>
</dbReference>
<dbReference type="InterPro" id="IPR015813">
    <property type="entry name" value="Pyrv/PenolPyrv_kinase-like_dom"/>
</dbReference>
<dbReference type="PANTHER" id="PTHR46244">
    <property type="entry name" value="PHOSPHOENOLPYRUVATE-PROTEIN PHOSPHOTRANSFERASE"/>
    <property type="match status" value="1"/>
</dbReference>
<evidence type="ECO:0000256" key="12">
    <source>
        <dbReference type="ARBA" id="ARBA00022777"/>
    </source>
</evidence>
<dbReference type="PANTHER" id="PTHR46244:SF6">
    <property type="entry name" value="PHOSPHOENOLPYRUVATE-PROTEIN PHOSPHOTRANSFERASE"/>
    <property type="match status" value="1"/>
</dbReference>